<dbReference type="EMBL" id="QPFP01000517">
    <property type="protein sequence ID" value="TEB09204.1"/>
    <property type="molecule type" value="Genomic_DNA"/>
</dbReference>
<feature type="compositionally biased region" description="Basic residues" evidence="1">
    <location>
        <begin position="79"/>
        <end position="92"/>
    </location>
</feature>
<protein>
    <submittedName>
        <fullName evidence="2">Uncharacterized protein</fullName>
    </submittedName>
</protein>
<dbReference type="AlphaFoldDB" id="A0A4Y7RJN8"/>
<comment type="caution">
    <text evidence="2">The sequence shown here is derived from an EMBL/GenBank/DDBJ whole genome shotgun (WGS) entry which is preliminary data.</text>
</comment>
<feature type="compositionally biased region" description="Gly residues" evidence="1">
    <location>
        <begin position="46"/>
        <end position="55"/>
    </location>
</feature>
<evidence type="ECO:0000313" key="3">
    <source>
        <dbReference type="Proteomes" id="UP000298030"/>
    </source>
</evidence>
<feature type="compositionally biased region" description="Basic and acidic residues" evidence="1">
    <location>
        <begin position="93"/>
        <end position="106"/>
    </location>
</feature>
<dbReference type="Proteomes" id="UP000298030">
    <property type="component" value="Unassembled WGS sequence"/>
</dbReference>
<reference evidence="2 3" key="1">
    <citation type="journal article" date="2019" name="Nat. Ecol. Evol.">
        <title>Megaphylogeny resolves global patterns of mushroom evolution.</title>
        <authorList>
            <person name="Varga T."/>
            <person name="Krizsan K."/>
            <person name="Foldi C."/>
            <person name="Dima B."/>
            <person name="Sanchez-Garcia M."/>
            <person name="Sanchez-Ramirez S."/>
            <person name="Szollosi G.J."/>
            <person name="Szarkandi J.G."/>
            <person name="Papp V."/>
            <person name="Albert L."/>
            <person name="Andreopoulos W."/>
            <person name="Angelini C."/>
            <person name="Antonin V."/>
            <person name="Barry K.W."/>
            <person name="Bougher N.L."/>
            <person name="Buchanan P."/>
            <person name="Buyck B."/>
            <person name="Bense V."/>
            <person name="Catcheside P."/>
            <person name="Chovatia M."/>
            <person name="Cooper J."/>
            <person name="Damon W."/>
            <person name="Desjardin D."/>
            <person name="Finy P."/>
            <person name="Geml J."/>
            <person name="Haridas S."/>
            <person name="Hughes K."/>
            <person name="Justo A."/>
            <person name="Karasinski D."/>
            <person name="Kautmanova I."/>
            <person name="Kiss B."/>
            <person name="Kocsube S."/>
            <person name="Kotiranta H."/>
            <person name="LaButti K.M."/>
            <person name="Lechner B.E."/>
            <person name="Liimatainen K."/>
            <person name="Lipzen A."/>
            <person name="Lukacs Z."/>
            <person name="Mihaltcheva S."/>
            <person name="Morgado L.N."/>
            <person name="Niskanen T."/>
            <person name="Noordeloos M.E."/>
            <person name="Ohm R.A."/>
            <person name="Ortiz-Santana B."/>
            <person name="Ovrebo C."/>
            <person name="Racz N."/>
            <person name="Riley R."/>
            <person name="Savchenko A."/>
            <person name="Shiryaev A."/>
            <person name="Soop K."/>
            <person name="Spirin V."/>
            <person name="Szebenyi C."/>
            <person name="Tomsovsky M."/>
            <person name="Tulloss R.E."/>
            <person name="Uehling J."/>
            <person name="Grigoriev I.V."/>
            <person name="Vagvolgyi C."/>
            <person name="Papp T."/>
            <person name="Martin F.M."/>
            <person name="Miettinen O."/>
            <person name="Hibbett D.S."/>
            <person name="Nagy L.G."/>
        </authorList>
    </citation>
    <scope>NUCLEOTIDE SEQUENCE [LARGE SCALE GENOMIC DNA]</scope>
    <source>
        <strain evidence="2 3">FP101781</strain>
    </source>
</reference>
<accession>A0A4Y7RJN8</accession>
<feature type="region of interest" description="Disordered" evidence="1">
    <location>
        <begin position="46"/>
        <end position="106"/>
    </location>
</feature>
<proteinExistence type="predicted"/>
<evidence type="ECO:0000256" key="1">
    <source>
        <dbReference type="SAM" id="MobiDB-lite"/>
    </source>
</evidence>
<sequence>MRFFISIAGVFTAAILAATCVMAGFSIETVDSLVARDFEELELRRGGGAAAGGGHASAVASASKNKLRLSKPKDESKSKSKSKTKKPKRPKRCKDGGEPVESRELDELVERGGKLGKLAGHLRCPGEEHHARELLEELVRRYY</sequence>
<organism evidence="2 3">
    <name type="scientific">Coprinellus micaceus</name>
    <name type="common">Glistening ink-cap mushroom</name>
    <name type="synonym">Coprinus micaceus</name>
    <dbReference type="NCBI Taxonomy" id="71717"/>
    <lineage>
        <taxon>Eukaryota</taxon>
        <taxon>Fungi</taxon>
        <taxon>Dikarya</taxon>
        <taxon>Basidiomycota</taxon>
        <taxon>Agaricomycotina</taxon>
        <taxon>Agaricomycetes</taxon>
        <taxon>Agaricomycetidae</taxon>
        <taxon>Agaricales</taxon>
        <taxon>Agaricineae</taxon>
        <taxon>Psathyrellaceae</taxon>
        <taxon>Coprinellus</taxon>
    </lineage>
</organism>
<evidence type="ECO:0000313" key="2">
    <source>
        <dbReference type="EMBL" id="TEB09204.1"/>
    </source>
</evidence>
<keyword evidence="3" id="KW-1185">Reference proteome</keyword>
<gene>
    <name evidence="2" type="ORF">FA13DRAFT_1117726</name>
</gene>
<name>A0A4Y7RJN8_COPMI</name>